<keyword evidence="2" id="KW-0812">Transmembrane</keyword>
<dbReference type="OMA" id="KKGPWYN"/>
<sequence>MKLCHPKLKSGTYFPVPVLYMNLEPKIGSGSDLLPAYPLKPCLICTESSEETFSSLNGAKNAIMFGRRLVESVVKNPQTNQFASFCTSTEKGKSKTLSRKVVPILLISLTGGVALSAINDLAIYHGCSSKAMEKASQSQAILDALGEPIERGPWYNASLAVAHRRSSVSCTFPVSGPRGTGIFQLKAVREGDDSWLPYLLPFLRQQNWEILIMEALVHTPSNEEKNQTLRISLSDAATPSASNECTGCTRSQDSSSPESAKLTPRADDTDLNSNIKVFPAPVKILDYLR</sequence>
<evidence type="ECO:0000313" key="3">
    <source>
        <dbReference type="EMBL" id="OVA02314.1"/>
    </source>
</evidence>
<dbReference type="Proteomes" id="UP000195402">
    <property type="component" value="Unassembled WGS sequence"/>
</dbReference>
<dbReference type="OrthoDB" id="535599at2759"/>
<proteinExistence type="predicted"/>
<accession>A0A200PVU3</accession>
<dbReference type="Pfam" id="PF08695">
    <property type="entry name" value="Coa1"/>
    <property type="match status" value="1"/>
</dbReference>
<keyword evidence="4" id="KW-1185">Reference proteome</keyword>
<keyword evidence="2" id="KW-1133">Transmembrane helix</keyword>
<dbReference type="EMBL" id="MVGT01003956">
    <property type="protein sequence ID" value="OVA02314.1"/>
    <property type="molecule type" value="Genomic_DNA"/>
</dbReference>
<feature type="compositionally biased region" description="Polar residues" evidence="1">
    <location>
        <begin position="235"/>
        <end position="258"/>
    </location>
</feature>
<dbReference type="PANTHER" id="PTHR35114:SF1">
    <property type="entry name" value="CYTOCHROME OXIDASE COMPLEX ASSEMBLY PROTEIN"/>
    <property type="match status" value="1"/>
</dbReference>
<dbReference type="AlphaFoldDB" id="A0A200PVU3"/>
<keyword evidence="2" id="KW-0472">Membrane</keyword>
<dbReference type="PANTHER" id="PTHR35114">
    <property type="entry name" value="CYTOCHROME OXIDASE COMPLEX ASSEMBLY PROTEIN"/>
    <property type="match status" value="1"/>
</dbReference>
<name>A0A200PVU3_MACCD</name>
<feature type="transmembrane region" description="Helical" evidence="2">
    <location>
        <begin position="101"/>
        <end position="124"/>
    </location>
</feature>
<dbReference type="InterPro" id="IPR014807">
    <property type="entry name" value="Coa1"/>
</dbReference>
<gene>
    <name evidence="3" type="ORF">BVC80_9099g114</name>
</gene>
<organism evidence="3 4">
    <name type="scientific">Macleaya cordata</name>
    <name type="common">Five-seeded plume-poppy</name>
    <name type="synonym">Bocconia cordata</name>
    <dbReference type="NCBI Taxonomy" id="56857"/>
    <lineage>
        <taxon>Eukaryota</taxon>
        <taxon>Viridiplantae</taxon>
        <taxon>Streptophyta</taxon>
        <taxon>Embryophyta</taxon>
        <taxon>Tracheophyta</taxon>
        <taxon>Spermatophyta</taxon>
        <taxon>Magnoliopsida</taxon>
        <taxon>Ranunculales</taxon>
        <taxon>Papaveraceae</taxon>
        <taxon>Papaveroideae</taxon>
        <taxon>Macleaya</taxon>
    </lineage>
</organism>
<dbReference type="STRING" id="56857.A0A200PVU3"/>
<dbReference type="InParanoid" id="A0A200PVU3"/>
<dbReference type="FunCoup" id="A0A200PVU3">
    <property type="interactions" value="726"/>
</dbReference>
<feature type="region of interest" description="Disordered" evidence="1">
    <location>
        <begin position="235"/>
        <end position="270"/>
    </location>
</feature>
<reference evidence="3 4" key="1">
    <citation type="journal article" date="2017" name="Mol. Plant">
        <title>The Genome of Medicinal Plant Macleaya cordata Provides New Insights into Benzylisoquinoline Alkaloids Metabolism.</title>
        <authorList>
            <person name="Liu X."/>
            <person name="Liu Y."/>
            <person name="Huang P."/>
            <person name="Ma Y."/>
            <person name="Qing Z."/>
            <person name="Tang Q."/>
            <person name="Cao H."/>
            <person name="Cheng P."/>
            <person name="Zheng Y."/>
            <person name="Yuan Z."/>
            <person name="Zhou Y."/>
            <person name="Liu J."/>
            <person name="Tang Z."/>
            <person name="Zhuo Y."/>
            <person name="Zhang Y."/>
            <person name="Yu L."/>
            <person name="Huang J."/>
            <person name="Yang P."/>
            <person name="Peng Q."/>
            <person name="Zhang J."/>
            <person name="Jiang W."/>
            <person name="Zhang Z."/>
            <person name="Lin K."/>
            <person name="Ro D.K."/>
            <person name="Chen X."/>
            <person name="Xiong X."/>
            <person name="Shang Y."/>
            <person name="Huang S."/>
            <person name="Zeng J."/>
        </authorList>
    </citation>
    <scope>NUCLEOTIDE SEQUENCE [LARGE SCALE GENOMIC DNA]</scope>
    <source>
        <strain evidence="4">cv. BLH2017</strain>
        <tissue evidence="3">Root</tissue>
    </source>
</reference>
<evidence type="ECO:0000256" key="2">
    <source>
        <dbReference type="SAM" id="Phobius"/>
    </source>
</evidence>
<evidence type="ECO:0000256" key="1">
    <source>
        <dbReference type="SAM" id="MobiDB-lite"/>
    </source>
</evidence>
<protein>
    <submittedName>
        <fullName evidence="3">Cytochrome oxidase assembly protein 1</fullName>
    </submittedName>
</protein>
<evidence type="ECO:0000313" key="4">
    <source>
        <dbReference type="Proteomes" id="UP000195402"/>
    </source>
</evidence>
<comment type="caution">
    <text evidence="3">The sequence shown here is derived from an EMBL/GenBank/DDBJ whole genome shotgun (WGS) entry which is preliminary data.</text>
</comment>